<dbReference type="EMBL" id="AQPH01000042">
    <property type="protein sequence ID" value="EPY01380.1"/>
    <property type="molecule type" value="Genomic_DNA"/>
</dbReference>
<gene>
    <name evidence="1" type="ORF">K678_11301</name>
</gene>
<evidence type="ECO:0000313" key="1">
    <source>
        <dbReference type="EMBL" id="EPY01380.1"/>
    </source>
</evidence>
<reference evidence="1 2" key="1">
    <citation type="submission" date="2013-04" db="EMBL/GenBank/DDBJ databases">
        <authorList>
            <person name="Kuznetsov B."/>
            <person name="Ivanovsky R."/>
        </authorList>
    </citation>
    <scope>NUCLEOTIDE SEQUENCE [LARGE SCALE GENOMIC DNA]</scope>
    <source>
        <strain evidence="1 2">MGU-K5</strain>
    </source>
</reference>
<dbReference type="RefSeq" id="WP_021132573.1">
    <property type="nucleotide sequence ID" value="NZ_AQPH01000042.1"/>
</dbReference>
<protein>
    <submittedName>
        <fullName evidence="1">Uncharacterized protein</fullName>
    </submittedName>
</protein>
<comment type="caution">
    <text evidence="1">The sequence shown here is derived from an EMBL/GenBank/DDBJ whole genome shotgun (WGS) entry which is preliminary data.</text>
</comment>
<proteinExistence type="predicted"/>
<sequence>MIPLPNDELDEDEVRAQLDGWMDELAGGNRLLRLEYPLEIMIGAGGKKAEPMEFDTLEFRRPKAAILDIATGKGAQMAIVREMISSMLVPVLDGVKIMPRHLENLDLIDFTRASLTMGLFFPRPPKAAALETGET</sequence>
<organism evidence="1 2">
    <name type="scientific">Magnetospirillum fulvum MGU-K5</name>
    <dbReference type="NCBI Taxonomy" id="1316936"/>
    <lineage>
        <taxon>Bacteria</taxon>
        <taxon>Pseudomonadati</taxon>
        <taxon>Pseudomonadota</taxon>
        <taxon>Alphaproteobacteria</taxon>
        <taxon>Rhodospirillales</taxon>
        <taxon>Rhodospirillaceae</taxon>
        <taxon>Magnetospirillum</taxon>
    </lineage>
</organism>
<dbReference type="STRING" id="1316936.K678_11301"/>
<dbReference type="Proteomes" id="UP000015350">
    <property type="component" value="Unassembled WGS sequence"/>
</dbReference>
<dbReference type="AlphaFoldDB" id="S9TS48"/>
<accession>S9TS48</accession>
<name>S9TS48_MAGFU</name>
<evidence type="ECO:0000313" key="2">
    <source>
        <dbReference type="Proteomes" id="UP000015350"/>
    </source>
</evidence>